<dbReference type="Proteomes" id="UP000738431">
    <property type="component" value="Chromosome"/>
</dbReference>
<proteinExistence type="predicted"/>
<keyword evidence="3" id="KW-1185">Reference proteome</keyword>
<protein>
    <submittedName>
        <fullName evidence="2">Uncharacterized protein</fullName>
    </submittedName>
</protein>
<accession>A0ABZ1CAS8</accession>
<evidence type="ECO:0000313" key="3">
    <source>
        <dbReference type="Proteomes" id="UP000738431"/>
    </source>
</evidence>
<feature type="compositionally biased region" description="Basic residues" evidence="1">
    <location>
        <begin position="59"/>
        <end position="69"/>
    </location>
</feature>
<sequence length="69" mass="7750">MDTPPPPPPSTADTKPIVQHVVVSQPKADAIWGRPIFRAPELKSFTPRKKEGYFPQKPFKGRVRDKRAG</sequence>
<reference evidence="2 3" key="1">
    <citation type="submission" date="2021-08" db="EMBL/GenBank/DDBJ databases">
        <authorList>
            <person name="Zhang D."/>
            <person name="Zhang A."/>
            <person name="Wang L."/>
        </authorList>
    </citation>
    <scope>NUCLEOTIDE SEQUENCE [LARGE SCALE GENOMIC DNA]</scope>
    <source>
        <strain evidence="2 3">WL0086</strain>
    </source>
</reference>
<name>A0ABZ1CAS8_9BACT</name>
<feature type="region of interest" description="Disordered" evidence="1">
    <location>
        <begin position="48"/>
        <end position="69"/>
    </location>
</feature>
<evidence type="ECO:0000256" key="1">
    <source>
        <dbReference type="SAM" id="MobiDB-lite"/>
    </source>
</evidence>
<dbReference type="EMBL" id="CP139781">
    <property type="protein sequence ID" value="WRQ88799.1"/>
    <property type="molecule type" value="Genomic_DNA"/>
</dbReference>
<organism evidence="2 3">
    <name type="scientific">Actomonas aquatica</name>
    <dbReference type="NCBI Taxonomy" id="2866162"/>
    <lineage>
        <taxon>Bacteria</taxon>
        <taxon>Pseudomonadati</taxon>
        <taxon>Verrucomicrobiota</taxon>
        <taxon>Opitutia</taxon>
        <taxon>Opitutales</taxon>
        <taxon>Opitutaceae</taxon>
        <taxon>Actomonas</taxon>
    </lineage>
</organism>
<reference evidence="2 3" key="2">
    <citation type="submission" date="2023-12" db="EMBL/GenBank/DDBJ databases">
        <title>Description of an unclassified Opitutus bacterium of Verrucomicrobiota.</title>
        <authorList>
            <person name="Zhang D.-F."/>
        </authorList>
    </citation>
    <scope>NUCLEOTIDE SEQUENCE [LARGE SCALE GENOMIC DNA]</scope>
    <source>
        <strain evidence="2 3">WL0086</strain>
    </source>
</reference>
<dbReference type="RefSeq" id="WP_221031896.1">
    <property type="nucleotide sequence ID" value="NZ_CP139781.1"/>
</dbReference>
<evidence type="ECO:0000313" key="2">
    <source>
        <dbReference type="EMBL" id="WRQ88799.1"/>
    </source>
</evidence>
<gene>
    <name evidence="2" type="ORF">K1X11_005240</name>
</gene>